<dbReference type="Proteomes" id="UP001046350">
    <property type="component" value="Chromosome"/>
</dbReference>
<dbReference type="RefSeq" id="WP_217842860.1">
    <property type="nucleotide sequence ID" value="NZ_CP077076.1"/>
</dbReference>
<feature type="domain" description="Immunity protein 35" evidence="1">
    <location>
        <begin position="10"/>
        <end position="81"/>
    </location>
</feature>
<dbReference type="EMBL" id="CP077076">
    <property type="protein sequence ID" value="QXH53460.1"/>
    <property type="molecule type" value="Genomic_DNA"/>
</dbReference>
<name>A0ABX8NCC2_9PSED</name>
<evidence type="ECO:0000259" key="1">
    <source>
        <dbReference type="Pfam" id="PF15567"/>
    </source>
</evidence>
<reference evidence="2" key="1">
    <citation type="journal article" date="2021" name="Microorganisms">
        <title>The Ever-Expanding Pseudomonas Genus: Description of 43 New Species and Partition of the Pseudomonas putida Group.</title>
        <authorList>
            <person name="Girard L."/>
            <person name="Lood C."/>
            <person name="Hofte M."/>
            <person name="Vandamme P."/>
            <person name="Rokni-Zadeh H."/>
            <person name="van Noort V."/>
            <person name="Lavigne R."/>
            <person name="De Mot R."/>
        </authorList>
    </citation>
    <scope>NUCLEOTIDE SEQUENCE</scope>
    <source>
        <strain evidence="2">COW40</strain>
    </source>
</reference>
<dbReference type="InterPro" id="IPR029082">
    <property type="entry name" value="Imm35"/>
</dbReference>
<accession>A0ABX8NCC2</accession>
<dbReference type="Pfam" id="PF15567">
    <property type="entry name" value="Imm35"/>
    <property type="match status" value="1"/>
</dbReference>
<gene>
    <name evidence="2" type="ORF">KSS94_10245</name>
</gene>
<evidence type="ECO:0000313" key="2">
    <source>
        <dbReference type="EMBL" id="QXH53460.1"/>
    </source>
</evidence>
<sequence>MITYIDALGLARDYLEESEIPLEIVYEGEFSEGWFFCYQSKEYLDTGESAAKLAGNAPFIVDKWTGVLHEFGTAYSLESYLEEYIKLKLERSSE</sequence>
<evidence type="ECO:0000313" key="3">
    <source>
        <dbReference type="Proteomes" id="UP001046350"/>
    </source>
</evidence>
<proteinExistence type="predicted"/>
<protein>
    <submittedName>
        <fullName evidence="2">YrhB family protein</fullName>
    </submittedName>
</protein>
<organism evidence="2 3">
    <name type="scientific">Pseudomonas fakonensis</name>
    <dbReference type="NCBI Taxonomy" id="2842355"/>
    <lineage>
        <taxon>Bacteria</taxon>
        <taxon>Pseudomonadati</taxon>
        <taxon>Pseudomonadota</taxon>
        <taxon>Gammaproteobacteria</taxon>
        <taxon>Pseudomonadales</taxon>
        <taxon>Pseudomonadaceae</taxon>
        <taxon>Pseudomonas</taxon>
    </lineage>
</organism>
<keyword evidence="3" id="KW-1185">Reference proteome</keyword>